<dbReference type="PROSITE" id="PS51462">
    <property type="entry name" value="NUDIX"/>
    <property type="match status" value="1"/>
</dbReference>
<protein>
    <recommendedName>
        <fullName evidence="2">Nudix hydrolase domain-containing protein</fullName>
    </recommendedName>
</protein>
<accession>A0ABP7U767</accession>
<evidence type="ECO:0000313" key="4">
    <source>
        <dbReference type="Proteomes" id="UP001424459"/>
    </source>
</evidence>
<dbReference type="Pfam" id="PF01865">
    <property type="entry name" value="PhoU_div"/>
    <property type="match status" value="1"/>
</dbReference>
<keyword evidence="4" id="KW-1185">Reference proteome</keyword>
<comment type="similarity">
    <text evidence="1">Belongs to the UPF0111 family.</text>
</comment>
<reference evidence="4" key="1">
    <citation type="journal article" date="2019" name="Int. J. Syst. Evol. Microbiol.">
        <title>The Global Catalogue of Microorganisms (GCM) 10K type strain sequencing project: providing services to taxonomists for standard genome sequencing and annotation.</title>
        <authorList>
            <consortium name="The Broad Institute Genomics Platform"/>
            <consortium name="The Broad Institute Genome Sequencing Center for Infectious Disease"/>
            <person name="Wu L."/>
            <person name="Ma J."/>
        </authorList>
    </citation>
    <scope>NUCLEOTIDE SEQUENCE [LARGE SCALE GENOMIC DNA]</scope>
    <source>
        <strain evidence="4">JCM 17564</strain>
    </source>
</reference>
<gene>
    <name evidence="3" type="ORF">GCM10022281_17370</name>
</gene>
<proteinExistence type="inferred from homology"/>
<dbReference type="SUPFAM" id="SSF109755">
    <property type="entry name" value="PhoU-like"/>
    <property type="match status" value="1"/>
</dbReference>
<dbReference type="EMBL" id="BAABBR010000001">
    <property type="protein sequence ID" value="GAA4037245.1"/>
    <property type="molecule type" value="Genomic_DNA"/>
</dbReference>
<dbReference type="Gene3D" id="1.20.58.220">
    <property type="entry name" value="Phosphate transport system protein phou homolog 2, domain 2"/>
    <property type="match status" value="1"/>
</dbReference>
<dbReference type="SUPFAM" id="SSF55811">
    <property type="entry name" value="Nudix"/>
    <property type="match status" value="1"/>
</dbReference>
<name>A0ABP7U767_9SPHN</name>
<evidence type="ECO:0000313" key="3">
    <source>
        <dbReference type="EMBL" id="GAA4037245.1"/>
    </source>
</evidence>
<evidence type="ECO:0000256" key="1">
    <source>
        <dbReference type="ARBA" id="ARBA00008591"/>
    </source>
</evidence>
<dbReference type="PANTHER" id="PTHR37298:SF1">
    <property type="entry name" value="UPF0111 PROTEIN YKAA"/>
    <property type="match status" value="1"/>
</dbReference>
<evidence type="ECO:0000259" key="2">
    <source>
        <dbReference type="PROSITE" id="PS51462"/>
    </source>
</evidence>
<dbReference type="InterPro" id="IPR000086">
    <property type="entry name" value="NUDIX_hydrolase_dom"/>
</dbReference>
<comment type="caution">
    <text evidence="3">The sequence shown here is derived from an EMBL/GenBank/DDBJ whole genome shotgun (WGS) entry which is preliminary data.</text>
</comment>
<dbReference type="InterPro" id="IPR047198">
    <property type="entry name" value="DDP-like_NUDIX"/>
</dbReference>
<dbReference type="Proteomes" id="UP001424459">
    <property type="component" value="Unassembled WGS sequence"/>
</dbReference>
<dbReference type="InterPro" id="IPR018445">
    <property type="entry name" value="Put_Phosphate_transp_reg"/>
</dbReference>
<organism evidence="3 4">
    <name type="scientific">Sphingomonas rosea</name>
    <dbReference type="NCBI Taxonomy" id="335605"/>
    <lineage>
        <taxon>Bacteria</taxon>
        <taxon>Pseudomonadati</taxon>
        <taxon>Pseudomonadota</taxon>
        <taxon>Alphaproteobacteria</taxon>
        <taxon>Sphingomonadales</taxon>
        <taxon>Sphingomonadaceae</taxon>
        <taxon>Sphingomonas</taxon>
    </lineage>
</organism>
<dbReference type="PANTHER" id="PTHR37298">
    <property type="entry name" value="UPF0111 PROTEIN YKAA"/>
    <property type="match status" value="1"/>
</dbReference>
<sequence length="386" mass="42710">MPAASSGFHAIRQIAALPYRARGANLDAPVSVLLVTSRETKRWVIPKGNPMGSTAPHAAAALEAEEEAGVRGSVCPVPLGSYRYRKRRKTGASLMFDVEVYPLSVDEELADWKEAGERTRQWFSLAEAADKVEEPDLADLIRSFNAAEFNSAARRRSLLSAIAERSKVGPMFAWFQNLLPKTGDFFTLFETHAQSVCGASQALGRLFTDGSARAEHIREINEREHDADNIIRETLGTVRRTFLTPFDRGAITSLIGAMDDAVDEMQAAANAVDLYDFDEFEPEMKDMVAIIIDSGRLVAEALPLLRDVGANATRLHELTERLVRMEGHADELHRAGLKSAFQRFGSDPAGAMRFTVRREIFKHLERIVDAFEDVANEIDGIVIDHA</sequence>
<feature type="domain" description="Nudix hydrolase" evidence="2">
    <location>
        <begin position="17"/>
        <end position="145"/>
    </location>
</feature>
<dbReference type="InterPro" id="IPR052912">
    <property type="entry name" value="UPF0111_domain"/>
</dbReference>
<dbReference type="Gene3D" id="3.90.79.10">
    <property type="entry name" value="Nucleoside Triphosphate Pyrophosphohydrolase"/>
    <property type="match status" value="1"/>
</dbReference>
<dbReference type="InterPro" id="IPR015797">
    <property type="entry name" value="NUDIX_hydrolase-like_dom_sf"/>
</dbReference>
<dbReference type="CDD" id="cd04666">
    <property type="entry name" value="NUDIX_DIPP2_like_Nudt4"/>
    <property type="match status" value="1"/>
</dbReference>
<dbReference type="Pfam" id="PF00293">
    <property type="entry name" value="NUDIX"/>
    <property type="match status" value="1"/>
</dbReference>
<dbReference type="InterPro" id="IPR038078">
    <property type="entry name" value="PhoU-like_sf"/>
</dbReference>